<reference evidence="2 3" key="1">
    <citation type="submission" date="2022-01" db="EMBL/GenBank/DDBJ databases">
        <title>A chromosomal length assembly of Cordylochernes scorpioides.</title>
        <authorList>
            <person name="Zeh D."/>
            <person name="Zeh J."/>
        </authorList>
    </citation>
    <scope>NUCLEOTIDE SEQUENCE [LARGE SCALE GENOMIC DNA]</scope>
    <source>
        <strain evidence="2">IN4F17</strain>
        <tissue evidence="2">Whole Body</tissue>
    </source>
</reference>
<organism evidence="2 3">
    <name type="scientific">Cordylochernes scorpioides</name>
    <dbReference type="NCBI Taxonomy" id="51811"/>
    <lineage>
        <taxon>Eukaryota</taxon>
        <taxon>Metazoa</taxon>
        <taxon>Ecdysozoa</taxon>
        <taxon>Arthropoda</taxon>
        <taxon>Chelicerata</taxon>
        <taxon>Arachnida</taxon>
        <taxon>Pseudoscorpiones</taxon>
        <taxon>Cheliferoidea</taxon>
        <taxon>Chernetidae</taxon>
        <taxon>Cordylochernes</taxon>
    </lineage>
</organism>
<dbReference type="Proteomes" id="UP001235939">
    <property type="component" value="Chromosome 08"/>
</dbReference>
<dbReference type="EMBL" id="CP092870">
    <property type="protein sequence ID" value="UYV71095.1"/>
    <property type="molecule type" value="Genomic_DNA"/>
</dbReference>
<keyword evidence="3" id="KW-1185">Reference proteome</keyword>
<sequence length="183" mass="20568">MGGPGSSVVNPPSDSQKFVHFPNVRYVVDAAPAEGVLDLSQIDQEGWYYRIHKPPRLRQFALRGTETHSMSTVCLHFLAMIIMVVRSRRLLLITPPLPAPAEMEESVPMTEEERCAPPPPAPRLARPIPPVPHGDTTTPAMATPPPPLSTQMDRALMDKRWEALRDLIHGLNREFELDLEHRF</sequence>
<protein>
    <submittedName>
        <fullName evidence="2">Uncharacterized protein</fullName>
    </submittedName>
</protein>
<evidence type="ECO:0000313" key="3">
    <source>
        <dbReference type="Proteomes" id="UP001235939"/>
    </source>
</evidence>
<name>A0ABY6KQF9_9ARAC</name>
<gene>
    <name evidence="2" type="ORF">LAZ67_8001701</name>
</gene>
<proteinExistence type="predicted"/>
<evidence type="ECO:0000313" key="2">
    <source>
        <dbReference type="EMBL" id="UYV71095.1"/>
    </source>
</evidence>
<feature type="region of interest" description="Disordered" evidence="1">
    <location>
        <begin position="112"/>
        <end position="148"/>
    </location>
</feature>
<accession>A0ABY6KQF9</accession>
<feature type="compositionally biased region" description="Pro residues" evidence="1">
    <location>
        <begin position="116"/>
        <end position="132"/>
    </location>
</feature>
<evidence type="ECO:0000256" key="1">
    <source>
        <dbReference type="SAM" id="MobiDB-lite"/>
    </source>
</evidence>